<comment type="catalytic activity">
    <reaction evidence="6">
        <text>an N-acyl-L-alpha-aminoacyl-tRNA + H2O = an N-acyl-L-amino acid + a tRNA + H(+)</text>
        <dbReference type="Rhea" id="RHEA:54448"/>
        <dbReference type="Rhea" id="RHEA-COMP:10123"/>
        <dbReference type="Rhea" id="RHEA-COMP:13883"/>
        <dbReference type="ChEBI" id="CHEBI:15377"/>
        <dbReference type="ChEBI" id="CHEBI:15378"/>
        <dbReference type="ChEBI" id="CHEBI:59874"/>
        <dbReference type="ChEBI" id="CHEBI:78442"/>
        <dbReference type="ChEBI" id="CHEBI:138191"/>
        <dbReference type="EC" id="3.1.1.29"/>
    </reaction>
</comment>
<comment type="caution">
    <text evidence="7">The sequence shown here is derived from an EMBL/GenBank/DDBJ whole genome shotgun (WGS) entry which is preliminary data.</text>
</comment>
<dbReference type="GO" id="GO:0006515">
    <property type="term" value="P:protein quality control for misfolded or incompletely synthesized proteins"/>
    <property type="evidence" value="ECO:0007669"/>
    <property type="project" value="UniProtKB-UniRule"/>
</dbReference>
<dbReference type="EMBL" id="BJYS01000045">
    <property type="protein sequence ID" value="GEO06829.1"/>
    <property type="molecule type" value="Genomic_DNA"/>
</dbReference>
<feature type="binding site" evidence="6">
    <location>
        <position position="142"/>
    </location>
    <ligand>
        <name>tRNA</name>
        <dbReference type="ChEBI" id="CHEBI:17843"/>
    </ligand>
</feature>
<dbReference type="HAMAP" id="MF_00083">
    <property type="entry name" value="Pept_tRNA_hydro_bact"/>
    <property type="match status" value="1"/>
</dbReference>
<evidence type="ECO:0000256" key="2">
    <source>
        <dbReference type="ARBA" id="ARBA00022555"/>
    </source>
</evidence>
<dbReference type="SUPFAM" id="SSF53178">
    <property type="entry name" value="Peptidyl-tRNA hydrolase-like"/>
    <property type="match status" value="1"/>
</dbReference>
<evidence type="ECO:0000256" key="4">
    <source>
        <dbReference type="ARBA" id="ARBA00022884"/>
    </source>
</evidence>
<dbReference type="GO" id="GO:0000049">
    <property type="term" value="F:tRNA binding"/>
    <property type="evidence" value="ECO:0007669"/>
    <property type="project" value="UniProtKB-UniRule"/>
</dbReference>
<keyword evidence="4 6" id="KW-0694">RNA-binding</keyword>
<dbReference type="Gene3D" id="3.40.50.1470">
    <property type="entry name" value="Peptidyl-tRNA hydrolase"/>
    <property type="match status" value="1"/>
</dbReference>
<protein>
    <recommendedName>
        <fullName evidence="5 6">Peptidyl-tRNA hydrolase</fullName>
        <shortName evidence="6">Pth</shortName>
        <ecNumber evidence="1 6">3.1.1.29</ecNumber>
    </recommendedName>
</protein>
<comment type="similarity">
    <text evidence="6">Belongs to the PTH family.</text>
</comment>
<proteinExistence type="inferred from homology"/>
<organism evidence="7 8">
    <name type="scientific">Adhaeribacter aerolatus</name>
    <dbReference type="NCBI Taxonomy" id="670289"/>
    <lineage>
        <taxon>Bacteria</taxon>
        <taxon>Pseudomonadati</taxon>
        <taxon>Bacteroidota</taxon>
        <taxon>Cytophagia</taxon>
        <taxon>Cytophagales</taxon>
        <taxon>Hymenobacteraceae</taxon>
        <taxon>Adhaeribacter</taxon>
    </lineage>
</organism>
<evidence type="ECO:0000313" key="7">
    <source>
        <dbReference type="EMBL" id="GEO06829.1"/>
    </source>
</evidence>
<keyword evidence="3 6" id="KW-0378">Hydrolase</keyword>
<dbReference type="FunFam" id="3.40.50.1470:FF:000001">
    <property type="entry name" value="Peptidyl-tRNA hydrolase"/>
    <property type="match status" value="1"/>
</dbReference>
<comment type="subcellular location">
    <subcellularLocation>
        <location evidence="6">Cytoplasm</location>
    </subcellularLocation>
</comment>
<dbReference type="GO" id="GO:0004045">
    <property type="term" value="F:peptidyl-tRNA hydrolase activity"/>
    <property type="evidence" value="ECO:0007669"/>
    <property type="project" value="UniProtKB-UniRule"/>
</dbReference>
<feature type="binding site" evidence="6">
    <location>
        <position position="96"/>
    </location>
    <ligand>
        <name>tRNA</name>
        <dbReference type="ChEBI" id="CHEBI:17843"/>
    </ligand>
</feature>
<reference evidence="7 8" key="1">
    <citation type="submission" date="2019-07" db="EMBL/GenBank/DDBJ databases">
        <title>Whole genome shotgun sequence of Adhaeribacter aerolatus NBRC 106133.</title>
        <authorList>
            <person name="Hosoyama A."/>
            <person name="Uohara A."/>
            <person name="Ohji S."/>
            <person name="Ichikawa N."/>
        </authorList>
    </citation>
    <scope>NUCLEOTIDE SEQUENCE [LARGE SCALE GENOMIC DNA]</scope>
    <source>
        <strain evidence="7 8">NBRC 106133</strain>
    </source>
</reference>
<feature type="site" description="Stabilizes the basic form of H active site to accept a proton" evidence="6">
    <location>
        <position position="121"/>
    </location>
</feature>
<comment type="subunit">
    <text evidence="6">Monomer.</text>
</comment>
<comment type="function">
    <text evidence="6">Catalyzes the release of premature peptidyl moieties from peptidyl-tRNA molecules trapped in stalled 50S ribosomal subunits, and thus maintains levels of free tRNAs and 50S ribosomes.</text>
</comment>
<dbReference type="Proteomes" id="UP000321532">
    <property type="component" value="Unassembled WGS sequence"/>
</dbReference>
<evidence type="ECO:0000313" key="8">
    <source>
        <dbReference type="Proteomes" id="UP000321532"/>
    </source>
</evidence>
<dbReference type="AlphaFoldDB" id="A0A512B4E4"/>
<feature type="binding site" evidence="6">
    <location>
        <position position="94"/>
    </location>
    <ligand>
        <name>tRNA</name>
        <dbReference type="ChEBI" id="CHEBI:17843"/>
    </ligand>
</feature>
<dbReference type="InterPro" id="IPR001328">
    <property type="entry name" value="Pept_tRNA_hydro"/>
</dbReference>
<dbReference type="EC" id="3.1.1.29" evidence="1 6"/>
<dbReference type="NCBIfam" id="TIGR00447">
    <property type="entry name" value="pth"/>
    <property type="match status" value="1"/>
</dbReference>
<dbReference type="GO" id="GO:0005737">
    <property type="term" value="C:cytoplasm"/>
    <property type="evidence" value="ECO:0007669"/>
    <property type="project" value="UniProtKB-SubCell"/>
</dbReference>
<dbReference type="GO" id="GO:0072344">
    <property type="term" value="P:rescue of stalled ribosome"/>
    <property type="evidence" value="ECO:0007669"/>
    <property type="project" value="UniProtKB-UniRule"/>
</dbReference>
<comment type="function">
    <text evidence="6">Hydrolyzes ribosome-free peptidyl-tRNAs (with 1 or more amino acids incorporated), which drop off the ribosome during protein synthesis, or as a result of ribosome stalling.</text>
</comment>
<keyword evidence="8" id="KW-1185">Reference proteome</keyword>
<sequence length="216" mass="23863">MGGIINIIKAAFGFGATTSPANAVENFPPDMKYLLVGLGNIGPEYAESRHNIGFMVVDYLAQQHEARFEIGRHAFVTEIKHKGKSYTLVKPTTYMNLSGKAVAHYLTSLKIPVANMLVITDDLALPFGKLRMRSKGSAGGHNGLKHIEETLGSNEYARLRFGVGDSYPKGRQVDYVLSPFFKEEQEQLPALIEKSAEMSLAFGTIGLERTMNFYNK</sequence>
<evidence type="ECO:0000256" key="3">
    <source>
        <dbReference type="ARBA" id="ARBA00022801"/>
    </source>
</evidence>
<feature type="active site" description="Proton acceptor" evidence="6">
    <location>
        <position position="50"/>
    </location>
</feature>
<dbReference type="PANTHER" id="PTHR17224">
    <property type="entry name" value="PEPTIDYL-TRNA HYDROLASE"/>
    <property type="match status" value="1"/>
</dbReference>
<gene>
    <name evidence="6 7" type="primary">pth</name>
    <name evidence="7" type="ORF">AAE02nite_44930</name>
</gene>
<dbReference type="InterPro" id="IPR036416">
    <property type="entry name" value="Pept_tRNA_hydro_sf"/>
</dbReference>
<dbReference type="Pfam" id="PF01195">
    <property type="entry name" value="Pept_tRNA_hydro"/>
    <property type="match status" value="1"/>
</dbReference>
<keyword evidence="2 6" id="KW-0820">tRNA-binding</keyword>
<dbReference type="PANTHER" id="PTHR17224:SF1">
    <property type="entry name" value="PEPTIDYL-TRNA HYDROLASE"/>
    <property type="match status" value="1"/>
</dbReference>
<keyword evidence="6" id="KW-0963">Cytoplasm</keyword>
<dbReference type="CDD" id="cd00462">
    <property type="entry name" value="PTH"/>
    <property type="match status" value="1"/>
</dbReference>
<evidence type="ECO:0000256" key="1">
    <source>
        <dbReference type="ARBA" id="ARBA00013260"/>
    </source>
</evidence>
<evidence type="ECO:0000256" key="5">
    <source>
        <dbReference type="ARBA" id="ARBA00050038"/>
    </source>
</evidence>
<feature type="site" description="Discriminates between blocked and unblocked aminoacyl-tRNA" evidence="6">
    <location>
        <position position="40"/>
    </location>
</feature>
<evidence type="ECO:0000256" key="6">
    <source>
        <dbReference type="HAMAP-Rule" id="MF_00083"/>
    </source>
</evidence>
<name>A0A512B4E4_9BACT</name>
<accession>A0A512B4E4</accession>
<feature type="binding site" evidence="6">
    <location>
        <position position="45"/>
    </location>
    <ligand>
        <name>tRNA</name>
        <dbReference type="ChEBI" id="CHEBI:17843"/>
    </ligand>
</feature>